<evidence type="ECO:0000256" key="7">
    <source>
        <dbReference type="RuleBase" id="RU363032"/>
    </source>
</evidence>
<name>A0A5D0NAK5_9ACTN</name>
<evidence type="ECO:0000256" key="1">
    <source>
        <dbReference type="ARBA" id="ARBA00004651"/>
    </source>
</evidence>
<dbReference type="PROSITE" id="PS50928">
    <property type="entry name" value="ABC_TM1"/>
    <property type="match status" value="1"/>
</dbReference>
<dbReference type="Proteomes" id="UP000323380">
    <property type="component" value="Unassembled WGS sequence"/>
</dbReference>
<sequence>MAGGARGQGDVLPVLPRSPDRGAAPPPVRGRTPVQIAWTRFRRDRAAVAALAVLFAVGLFALLAPLWAHLTGHPYDATFPATGLDVDGQPRGPGAEFPLGADQLGRDVLVRAAYGTRISLVVGICAALLASVAGTAAGTFAGFAGGLTDTLLARLMDMTLALPYLLVAITLATTFQVSSAGAGLAMTTLVIAFFSFAAFGRVIRGQVLALRRREFIEAARAAGSSNARIMLADVLPNLAAQVTVLTSLQIPAAIGFEATLSFLGAGVRPPMPSLGSMLGEGGDVFRTAWWLLAVPGALLLLTTLSFNLIGDGIRDALGPGGRARRGR</sequence>
<dbReference type="STRING" id="1220554.GCA_001552135_01482"/>
<keyword evidence="4 7" id="KW-0812">Transmembrane</keyword>
<evidence type="ECO:0000256" key="8">
    <source>
        <dbReference type="SAM" id="MobiDB-lite"/>
    </source>
</evidence>
<protein>
    <submittedName>
        <fullName evidence="10">ABC transporter permease</fullName>
    </submittedName>
</protein>
<gene>
    <name evidence="10" type="ORF">FXF69_35705</name>
</gene>
<evidence type="ECO:0000256" key="5">
    <source>
        <dbReference type="ARBA" id="ARBA00022989"/>
    </source>
</evidence>
<feature type="transmembrane region" description="Helical" evidence="7">
    <location>
        <begin position="287"/>
        <end position="309"/>
    </location>
</feature>
<dbReference type="Gene3D" id="1.10.3720.10">
    <property type="entry name" value="MetI-like"/>
    <property type="match status" value="1"/>
</dbReference>
<organism evidence="10 11">
    <name type="scientific">Actinomadura chibensis</name>
    <dbReference type="NCBI Taxonomy" id="392828"/>
    <lineage>
        <taxon>Bacteria</taxon>
        <taxon>Bacillati</taxon>
        <taxon>Actinomycetota</taxon>
        <taxon>Actinomycetes</taxon>
        <taxon>Streptosporangiales</taxon>
        <taxon>Thermomonosporaceae</taxon>
        <taxon>Actinomadura</taxon>
    </lineage>
</organism>
<feature type="region of interest" description="Disordered" evidence="8">
    <location>
        <begin position="1"/>
        <end position="30"/>
    </location>
</feature>
<feature type="transmembrane region" description="Helical" evidence="7">
    <location>
        <begin position="46"/>
        <end position="68"/>
    </location>
</feature>
<dbReference type="GO" id="GO:0055085">
    <property type="term" value="P:transmembrane transport"/>
    <property type="evidence" value="ECO:0007669"/>
    <property type="project" value="InterPro"/>
</dbReference>
<evidence type="ECO:0000256" key="4">
    <source>
        <dbReference type="ARBA" id="ARBA00022692"/>
    </source>
</evidence>
<accession>A0A5D0NAK5</accession>
<comment type="similarity">
    <text evidence="7">Belongs to the binding-protein-dependent transport system permease family.</text>
</comment>
<dbReference type="SUPFAM" id="SSF161098">
    <property type="entry name" value="MetI-like"/>
    <property type="match status" value="1"/>
</dbReference>
<feature type="transmembrane region" description="Helical" evidence="7">
    <location>
        <begin position="155"/>
        <end position="175"/>
    </location>
</feature>
<keyword evidence="2 7" id="KW-0813">Transport</keyword>
<comment type="subcellular location">
    <subcellularLocation>
        <location evidence="1 7">Cell membrane</location>
        <topology evidence="1 7">Multi-pass membrane protein</topology>
    </subcellularLocation>
</comment>
<dbReference type="PANTHER" id="PTHR43386">
    <property type="entry name" value="OLIGOPEPTIDE TRANSPORT SYSTEM PERMEASE PROTEIN APPC"/>
    <property type="match status" value="1"/>
</dbReference>
<feature type="transmembrane region" description="Helical" evidence="7">
    <location>
        <begin position="118"/>
        <end position="143"/>
    </location>
</feature>
<dbReference type="PANTHER" id="PTHR43386:SF1">
    <property type="entry name" value="D,D-DIPEPTIDE TRANSPORT SYSTEM PERMEASE PROTEIN DDPC-RELATED"/>
    <property type="match status" value="1"/>
</dbReference>
<evidence type="ECO:0000313" key="11">
    <source>
        <dbReference type="Proteomes" id="UP000323380"/>
    </source>
</evidence>
<evidence type="ECO:0000313" key="10">
    <source>
        <dbReference type="EMBL" id="TYB41464.1"/>
    </source>
</evidence>
<evidence type="ECO:0000259" key="9">
    <source>
        <dbReference type="PROSITE" id="PS50928"/>
    </source>
</evidence>
<evidence type="ECO:0000256" key="3">
    <source>
        <dbReference type="ARBA" id="ARBA00022475"/>
    </source>
</evidence>
<proteinExistence type="inferred from homology"/>
<comment type="caution">
    <text evidence="10">The sequence shown here is derived from an EMBL/GenBank/DDBJ whole genome shotgun (WGS) entry which is preliminary data.</text>
</comment>
<reference evidence="10 11" key="1">
    <citation type="submission" date="2019-08" db="EMBL/GenBank/DDBJ databases">
        <title>Actinomadura sp. nov. CYP1-5 isolated from mountain soil.</title>
        <authorList>
            <person name="Songsumanus A."/>
            <person name="Kuncharoen N."/>
            <person name="Kudo T."/>
            <person name="Yuki M."/>
            <person name="Igarashi Y."/>
            <person name="Tanasupawat S."/>
        </authorList>
    </citation>
    <scope>NUCLEOTIDE SEQUENCE [LARGE SCALE GENOMIC DNA]</scope>
    <source>
        <strain evidence="10 11">JCM 14158</strain>
    </source>
</reference>
<evidence type="ECO:0000256" key="6">
    <source>
        <dbReference type="ARBA" id="ARBA00023136"/>
    </source>
</evidence>
<dbReference type="InterPro" id="IPR035906">
    <property type="entry name" value="MetI-like_sf"/>
</dbReference>
<feature type="transmembrane region" description="Helical" evidence="7">
    <location>
        <begin position="238"/>
        <end position="267"/>
    </location>
</feature>
<dbReference type="InterPro" id="IPR050366">
    <property type="entry name" value="BP-dependent_transpt_permease"/>
</dbReference>
<dbReference type="Pfam" id="PF12911">
    <property type="entry name" value="OppC_N"/>
    <property type="match status" value="1"/>
</dbReference>
<dbReference type="CDD" id="cd06261">
    <property type="entry name" value="TM_PBP2"/>
    <property type="match status" value="1"/>
</dbReference>
<dbReference type="Pfam" id="PF00528">
    <property type="entry name" value="BPD_transp_1"/>
    <property type="match status" value="1"/>
</dbReference>
<dbReference type="GO" id="GO:0005886">
    <property type="term" value="C:plasma membrane"/>
    <property type="evidence" value="ECO:0007669"/>
    <property type="project" value="UniProtKB-SubCell"/>
</dbReference>
<dbReference type="InterPro" id="IPR025966">
    <property type="entry name" value="OppC_N"/>
</dbReference>
<keyword evidence="5 7" id="KW-1133">Transmembrane helix</keyword>
<keyword evidence="11" id="KW-1185">Reference proteome</keyword>
<dbReference type="EMBL" id="VSFG01000010">
    <property type="protein sequence ID" value="TYB41464.1"/>
    <property type="molecule type" value="Genomic_DNA"/>
</dbReference>
<evidence type="ECO:0000256" key="2">
    <source>
        <dbReference type="ARBA" id="ARBA00022448"/>
    </source>
</evidence>
<feature type="domain" description="ABC transmembrane type-1" evidence="9">
    <location>
        <begin position="116"/>
        <end position="310"/>
    </location>
</feature>
<dbReference type="AlphaFoldDB" id="A0A5D0NAK5"/>
<keyword evidence="6 7" id="KW-0472">Membrane</keyword>
<dbReference type="InterPro" id="IPR000515">
    <property type="entry name" value="MetI-like"/>
</dbReference>
<keyword evidence="3" id="KW-1003">Cell membrane</keyword>
<feature type="transmembrane region" description="Helical" evidence="7">
    <location>
        <begin position="181"/>
        <end position="203"/>
    </location>
</feature>